<dbReference type="Proteomes" id="UP000196027">
    <property type="component" value="Chromosome"/>
</dbReference>
<dbReference type="SUPFAM" id="SSF53448">
    <property type="entry name" value="Nucleotide-diphospho-sugar transferases"/>
    <property type="match status" value="1"/>
</dbReference>
<dbReference type="Pfam" id="PF01050">
    <property type="entry name" value="MannoseP_isomer"/>
    <property type="match status" value="1"/>
</dbReference>
<dbReference type="FunFam" id="3.90.550.10:FF:000046">
    <property type="entry name" value="Mannose-1-phosphate guanylyltransferase (GDP)"/>
    <property type="match status" value="1"/>
</dbReference>
<dbReference type="CDD" id="cd02213">
    <property type="entry name" value="cupin_PMI_typeII_C"/>
    <property type="match status" value="1"/>
</dbReference>
<evidence type="ECO:0000256" key="1">
    <source>
        <dbReference type="ARBA" id="ARBA00004823"/>
    </source>
</evidence>
<protein>
    <recommendedName>
        <fullName evidence="3">mannose-1-phosphate guanylyltransferase</fullName>
        <ecNumber evidence="3">2.7.7.13</ecNumber>
    </recommendedName>
</protein>
<dbReference type="InterPro" id="IPR049577">
    <property type="entry name" value="GMPP_N"/>
</dbReference>
<feature type="domain" description="MannoseP isomerase/GMP-like beta-helix" evidence="12">
    <location>
        <begin position="303"/>
        <end position="354"/>
    </location>
</feature>
<dbReference type="GO" id="GO:0004475">
    <property type="term" value="F:mannose-1-phosphate guanylyltransferase (GTP) activity"/>
    <property type="evidence" value="ECO:0007669"/>
    <property type="project" value="UniProtKB-EC"/>
</dbReference>
<evidence type="ECO:0000259" key="12">
    <source>
        <dbReference type="Pfam" id="PF22640"/>
    </source>
</evidence>
<dbReference type="Pfam" id="PF00483">
    <property type="entry name" value="NTP_transferase"/>
    <property type="match status" value="1"/>
</dbReference>
<dbReference type="RefSeq" id="WP_087463256.1">
    <property type="nucleotide sequence ID" value="NZ_CP021425.1"/>
</dbReference>
<dbReference type="EC" id="2.7.7.13" evidence="3"/>
<dbReference type="KEGG" id="ome:OLMES_4489"/>
<name>A0A1Y0IG43_9GAMM</name>
<evidence type="ECO:0000259" key="11">
    <source>
        <dbReference type="Pfam" id="PF01050"/>
    </source>
</evidence>
<evidence type="ECO:0000256" key="3">
    <source>
        <dbReference type="ARBA" id="ARBA00012387"/>
    </source>
</evidence>
<keyword evidence="14" id="KW-1185">Reference proteome</keyword>
<evidence type="ECO:0000256" key="2">
    <source>
        <dbReference type="ARBA" id="ARBA00006115"/>
    </source>
</evidence>
<organism evidence="13 14">
    <name type="scientific">Oleiphilus messinensis</name>
    <dbReference type="NCBI Taxonomy" id="141451"/>
    <lineage>
        <taxon>Bacteria</taxon>
        <taxon>Pseudomonadati</taxon>
        <taxon>Pseudomonadota</taxon>
        <taxon>Gammaproteobacteria</taxon>
        <taxon>Oceanospirillales</taxon>
        <taxon>Oleiphilaceae</taxon>
        <taxon>Oleiphilus</taxon>
    </lineage>
</organism>
<dbReference type="SUPFAM" id="SSF51182">
    <property type="entry name" value="RmlC-like cupins"/>
    <property type="match status" value="1"/>
</dbReference>
<evidence type="ECO:0000259" key="10">
    <source>
        <dbReference type="Pfam" id="PF00483"/>
    </source>
</evidence>
<dbReference type="InterPro" id="IPR051161">
    <property type="entry name" value="Mannose-6P_isomerase_type2"/>
</dbReference>
<reference evidence="13 14" key="1">
    <citation type="submission" date="2017-05" db="EMBL/GenBank/DDBJ databases">
        <title>Genomic insights into alkan degradation activity of Oleiphilus messinensis.</title>
        <authorList>
            <person name="Kozyavkin S.A."/>
            <person name="Slesarev A.I."/>
            <person name="Golyshin P.N."/>
            <person name="Korzhenkov A."/>
            <person name="Golyshina O.N."/>
            <person name="Toshchakov S.V."/>
        </authorList>
    </citation>
    <scope>NUCLEOTIDE SEQUENCE [LARGE SCALE GENOMIC DNA]</scope>
    <source>
        <strain evidence="13 14">ME102</strain>
    </source>
</reference>
<dbReference type="GO" id="GO:0016853">
    <property type="term" value="F:isomerase activity"/>
    <property type="evidence" value="ECO:0007669"/>
    <property type="project" value="UniProtKB-KW"/>
</dbReference>
<keyword evidence="4" id="KW-0808">Transferase</keyword>
<dbReference type="InterPro" id="IPR005835">
    <property type="entry name" value="NTP_transferase_dom"/>
</dbReference>
<accession>A0A1Y0IG43</accession>
<proteinExistence type="inferred from homology"/>
<evidence type="ECO:0000256" key="9">
    <source>
        <dbReference type="RuleBase" id="RU004190"/>
    </source>
</evidence>
<comment type="catalytic activity">
    <reaction evidence="8">
        <text>alpha-D-mannose 1-phosphate + GTP + H(+) = GDP-alpha-D-mannose + diphosphate</text>
        <dbReference type="Rhea" id="RHEA:15229"/>
        <dbReference type="ChEBI" id="CHEBI:15378"/>
        <dbReference type="ChEBI" id="CHEBI:33019"/>
        <dbReference type="ChEBI" id="CHEBI:37565"/>
        <dbReference type="ChEBI" id="CHEBI:57527"/>
        <dbReference type="ChEBI" id="CHEBI:58409"/>
        <dbReference type="EC" id="2.7.7.13"/>
    </reaction>
</comment>
<dbReference type="Gene3D" id="2.60.120.10">
    <property type="entry name" value="Jelly Rolls"/>
    <property type="match status" value="1"/>
</dbReference>
<dbReference type="GO" id="GO:0005525">
    <property type="term" value="F:GTP binding"/>
    <property type="evidence" value="ECO:0007669"/>
    <property type="project" value="UniProtKB-KW"/>
</dbReference>
<sequence length="489" mass="54410">MIPVILSGGSGTRLWPLSRKLFPKQFIALTGEQTLFQQTVQRLKKEGIQAPLIVCNQEHRFIVNEQLDAIACKPQTVIMEPFGRNTAPAVAIAAIELLSKGRDDLLLVLPADHVIKDTKAFHEALATAQIAAEDDQMVLFGVEPDSPETGYGYIQTGPELELKKANNAGLKSAARSVRCFVEKPDYETACRYLASGDYYWNSGMFLFKASKYLSELKVHDPDIYETCKLALENGLRSDNVISIDPKSFEFCPENSIDYAVMEKTEGACVVPLSAQWSDVGSWSSLWDVHDKDDQGNVKKGDVLLHDSRNCFVQGNGKLVTLLGLEDTVVVETKDAVMIAHKDKVQDVKKLVNSLNAESRDETQNHRQVYRPWGSYDSVDIGSRFQVKRITVKPGASLSLQQHHHRAEHWIVVTGTAKVTCDDNVFLLSENQSTYIPVGAVHRLANPGRIPLEIIEVQSGGYLGEDDIIRFDDVYGRNNSPQTHKDIAEI</sequence>
<keyword evidence="7" id="KW-0342">GTP-binding</keyword>
<feature type="domain" description="Mannose-6-phosphate isomerase type II C-terminal" evidence="11">
    <location>
        <begin position="358"/>
        <end position="472"/>
    </location>
</feature>
<dbReference type="InterPro" id="IPR011051">
    <property type="entry name" value="RmlC_Cupin_sf"/>
</dbReference>
<comment type="pathway">
    <text evidence="1">Nucleotide-sugar biosynthesis; GDP-alpha-D-mannose biosynthesis; GDP-alpha-D-mannose from alpha-D-mannose 1-phosphate (GTP route): step 1/1.</text>
</comment>
<evidence type="ECO:0000256" key="8">
    <source>
        <dbReference type="ARBA" id="ARBA00047343"/>
    </source>
</evidence>
<dbReference type="InterPro" id="IPR054566">
    <property type="entry name" value="ManC/GMP-like_b-helix"/>
</dbReference>
<feature type="domain" description="Nucleotidyl transferase" evidence="10">
    <location>
        <begin position="3"/>
        <end position="293"/>
    </location>
</feature>
<dbReference type="Pfam" id="PF22640">
    <property type="entry name" value="ManC_GMP_beta-helix"/>
    <property type="match status" value="1"/>
</dbReference>
<dbReference type="NCBIfam" id="TIGR01479">
    <property type="entry name" value="GMP_PMI"/>
    <property type="match status" value="1"/>
</dbReference>
<dbReference type="PANTHER" id="PTHR46390">
    <property type="entry name" value="MANNOSE-1-PHOSPHATE GUANYLYLTRANSFERASE"/>
    <property type="match status" value="1"/>
</dbReference>
<keyword evidence="6" id="KW-0547">Nucleotide-binding</keyword>
<dbReference type="PANTHER" id="PTHR46390:SF1">
    <property type="entry name" value="MANNOSE-1-PHOSPHATE GUANYLYLTRANSFERASE"/>
    <property type="match status" value="1"/>
</dbReference>
<dbReference type="CDD" id="cd02509">
    <property type="entry name" value="GDP-M1P_Guanylyltransferase"/>
    <property type="match status" value="1"/>
</dbReference>
<evidence type="ECO:0000313" key="14">
    <source>
        <dbReference type="Proteomes" id="UP000196027"/>
    </source>
</evidence>
<dbReference type="InterPro" id="IPR014710">
    <property type="entry name" value="RmlC-like_jellyroll"/>
</dbReference>
<dbReference type="InterPro" id="IPR001538">
    <property type="entry name" value="Man6P_isomerase-2_C"/>
</dbReference>
<dbReference type="UniPathway" id="UPA00126">
    <property type="reaction ID" value="UER00930"/>
</dbReference>
<evidence type="ECO:0000256" key="4">
    <source>
        <dbReference type="ARBA" id="ARBA00022679"/>
    </source>
</evidence>
<keyword evidence="13" id="KW-0413">Isomerase</keyword>
<dbReference type="InterPro" id="IPR029044">
    <property type="entry name" value="Nucleotide-diphossugar_trans"/>
</dbReference>
<comment type="similarity">
    <text evidence="2 9">Belongs to the mannose-6-phosphate isomerase type 2 family.</text>
</comment>
<evidence type="ECO:0000256" key="6">
    <source>
        <dbReference type="ARBA" id="ARBA00022741"/>
    </source>
</evidence>
<dbReference type="AlphaFoldDB" id="A0A1Y0IG43"/>
<keyword evidence="5" id="KW-0548">Nucleotidyltransferase</keyword>
<dbReference type="OrthoDB" id="9806359at2"/>
<gene>
    <name evidence="13" type="ORF">OLMES_4489</name>
</gene>
<evidence type="ECO:0000313" key="13">
    <source>
        <dbReference type="EMBL" id="ARU58485.1"/>
    </source>
</evidence>
<dbReference type="GO" id="GO:0009298">
    <property type="term" value="P:GDP-mannose biosynthetic process"/>
    <property type="evidence" value="ECO:0007669"/>
    <property type="project" value="UniProtKB-UniPathway"/>
</dbReference>
<dbReference type="EMBL" id="CP021425">
    <property type="protein sequence ID" value="ARU58485.1"/>
    <property type="molecule type" value="Genomic_DNA"/>
</dbReference>
<dbReference type="GO" id="GO:0000271">
    <property type="term" value="P:polysaccharide biosynthetic process"/>
    <property type="evidence" value="ECO:0007669"/>
    <property type="project" value="InterPro"/>
</dbReference>
<evidence type="ECO:0000256" key="5">
    <source>
        <dbReference type="ARBA" id="ARBA00022695"/>
    </source>
</evidence>
<dbReference type="InterPro" id="IPR006375">
    <property type="entry name" value="Man1P_GuaTrfase/Man6P_Isoase"/>
</dbReference>
<evidence type="ECO:0000256" key="7">
    <source>
        <dbReference type="ARBA" id="ARBA00023134"/>
    </source>
</evidence>
<dbReference type="Gene3D" id="3.90.550.10">
    <property type="entry name" value="Spore Coat Polysaccharide Biosynthesis Protein SpsA, Chain A"/>
    <property type="match status" value="1"/>
</dbReference>
<dbReference type="FunFam" id="2.60.120.10:FF:000032">
    <property type="entry name" value="Mannose-1-phosphate guanylyltransferase/mannose-6-phosphate isomerase"/>
    <property type="match status" value="1"/>
</dbReference>